<accession>A0A9D4R681</accession>
<dbReference type="Proteomes" id="UP000828390">
    <property type="component" value="Unassembled WGS sequence"/>
</dbReference>
<reference evidence="1" key="1">
    <citation type="journal article" date="2019" name="bioRxiv">
        <title>The Genome of the Zebra Mussel, Dreissena polymorpha: A Resource for Invasive Species Research.</title>
        <authorList>
            <person name="McCartney M.A."/>
            <person name="Auch B."/>
            <person name="Kono T."/>
            <person name="Mallez S."/>
            <person name="Zhang Y."/>
            <person name="Obille A."/>
            <person name="Becker A."/>
            <person name="Abrahante J.E."/>
            <person name="Garbe J."/>
            <person name="Badalamenti J.P."/>
            <person name="Herman A."/>
            <person name="Mangelson H."/>
            <person name="Liachko I."/>
            <person name="Sullivan S."/>
            <person name="Sone E.D."/>
            <person name="Koren S."/>
            <person name="Silverstein K.A.T."/>
            <person name="Beckman K.B."/>
            <person name="Gohl D.M."/>
        </authorList>
    </citation>
    <scope>NUCLEOTIDE SEQUENCE</scope>
    <source>
        <strain evidence="1">Duluth1</strain>
        <tissue evidence="1">Whole animal</tissue>
    </source>
</reference>
<reference evidence="1" key="2">
    <citation type="submission" date="2020-11" db="EMBL/GenBank/DDBJ databases">
        <authorList>
            <person name="McCartney M.A."/>
            <person name="Auch B."/>
            <person name="Kono T."/>
            <person name="Mallez S."/>
            <person name="Becker A."/>
            <person name="Gohl D.M."/>
            <person name="Silverstein K.A.T."/>
            <person name="Koren S."/>
            <person name="Bechman K.B."/>
            <person name="Herman A."/>
            <person name="Abrahante J.E."/>
            <person name="Garbe J."/>
        </authorList>
    </citation>
    <scope>NUCLEOTIDE SEQUENCE</scope>
    <source>
        <strain evidence="1">Duluth1</strain>
        <tissue evidence="1">Whole animal</tissue>
    </source>
</reference>
<dbReference type="AlphaFoldDB" id="A0A9D4R681"/>
<keyword evidence="2" id="KW-1185">Reference proteome</keyword>
<proteinExistence type="predicted"/>
<organism evidence="1 2">
    <name type="scientific">Dreissena polymorpha</name>
    <name type="common">Zebra mussel</name>
    <name type="synonym">Mytilus polymorpha</name>
    <dbReference type="NCBI Taxonomy" id="45954"/>
    <lineage>
        <taxon>Eukaryota</taxon>
        <taxon>Metazoa</taxon>
        <taxon>Spiralia</taxon>
        <taxon>Lophotrochozoa</taxon>
        <taxon>Mollusca</taxon>
        <taxon>Bivalvia</taxon>
        <taxon>Autobranchia</taxon>
        <taxon>Heteroconchia</taxon>
        <taxon>Euheterodonta</taxon>
        <taxon>Imparidentia</taxon>
        <taxon>Neoheterodontei</taxon>
        <taxon>Myida</taxon>
        <taxon>Dreissenoidea</taxon>
        <taxon>Dreissenidae</taxon>
        <taxon>Dreissena</taxon>
    </lineage>
</organism>
<protein>
    <submittedName>
        <fullName evidence="1">Uncharacterized protein</fullName>
    </submittedName>
</protein>
<evidence type="ECO:0000313" key="2">
    <source>
        <dbReference type="Proteomes" id="UP000828390"/>
    </source>
</evidence>
<sequence length="427" mass="48699">MDDDKKETMTGKEYMASLHGPKMIEAREMIIKNVNLAKKTHNKMDFEQLFTTFVNNVSLIESYIDSKVSLPDPDKIEGKKLEAIWIGKATPEVKYLGVLYSFISRSEMSVRLLSAVAKFGIEVLEENIFPILLDEQSTKFYTFRPKTSTITDTAVKCNLKNHKMFPEKIQTYEDDDECWATCVNPPTCDVNLKINKERLLDITEKKKFFMNFIADKEKHSHYEKLNKGTDKVSSAEDQVYNAQIDAITVKVKTALSKLATRLGLRTPVSEDLNQTIRDMVAYSELKHMTIFHDGVHYDCPETLTKVMATASVLYRSGLAPVWNEKRKSVSGSYVHYNRPMGNIEQDTLRTKLVYTSDGMYDEEIAETSSLLLYARYSISEYQSSQAQNSNDKIYSTSFDDYHPTNDKIMFKVGTKGSHGCAIPQVRG</sequence>
<name>A0A9D4R681_DREPO</name>
<evidence type="ECO:0000313" key="1">
    <source>
        <dbReference type="EMBL" id="KAH3856636.1"/>
    </source>
</evidence>
<comment type="caution">
    <text evidence="1">The sequence shown here is derived from an EMBL/GenBank/DDBJ whole genome shotgun (WGS) entry which is preliminary data.</text>
</comment>
<dbReference type="EMBL" id="JAIWYP010000003">
    <property type="protein sequence ID" value="KAH3856636.1"/>
    <property type="molecule type" value="Genomic_DNA"/>
</dbReference>
<gene>
    <name evidence="1" type="ORF">DPMN_099228</name>
</gene>